<comment type="catalytic activity">
    <reaction evidence="1">
        <text>a ribonucleoside 5'-phosphate + H2O = a ribonucleoside + phosphate</text>
        <dbReference type="Rhea" id="RHEA:12484"/>
        <dbReference type="ChEBI" id="CHEBI:15377"/>
        <dbReference type="ChEBI" id="CHEBI:18254"/>
        <dbReference type="ChEBI" id="CHEBI:43474"/>
        <dbReference type="ChEBI" id="CHEBI:58043"/>
        <dbReference type="EC" id="3.1.3.5"/>
    </reaction>
</comment>
<dbReference type="EMBL" id="BOQL01000007">
    <property type="protein sequence ID" value="GIM64173.1"/>
    <property type="molecule type" value="Genomic_DNA"/>
</dbReference>
<dbReference type="Gene3D" id="3.40.1210.10">
    <property type="entry name" value="Survival protein SurE-like phosphatase/nucleotidase"/>
    <property type="match status" value="1"/>
</dbReference>
<gene>
    <name evidence="10" type="primary">surE_1</name>
    <name evidence="10" type="ORF">Aau02nite_08780</name>
</gene>
<dbReference type="GO" id="GO:0046872">
    <property type="term" value="F:metal ion binding"/>
    <property type="evidence" value="ECO:0007669"/>
    <property type="project" value="UniProtKB-KW"/>
</dbReference>
<evidence type="ECO:0000313" key="10">
    <source>
        <dbReference type="EMBL" id="GIM64173.1"/>
    </source>
</evidence>
<evidence type="ECO:0000256" key="6">
    <source>
        <dbReference type="ARBA" id="ARBA00022741"/>
    </source>
</evidence>
<dbReference type="SUPFAM" id="SSF64167">
    <property type="entry name" value="SurE-like"/>
    <property type="match status" value="1"/>
</dbReference>
<feature type="region of interest" description="Disordered" evidence="8">
    <location>
        <begin position="267"/>
        <end position="297"/>
    </location>
</feature>
<evidence type="ECO:0000256" key="8">
    <source>
        <dbReference type="SAM" id="MobiDB-lite"/>
    </source>
</evidence>
<sequence length="297" mass="30100">MDGSRPRLLVTNDDGVQAPGIRRLARAARDAGYDVTVAAPREEASGMSAALTAVTEEGRVRFSRTSLAGLEDVPTFAVAASPAYIALLAGLGVFGPVPDLVLSGINRGANAGRAILHSGTVGAAVTAAAGGARAMAVSLDVLSPAEGSAASGGAAIAALDTVDDEQRHWSTAAELAASLLPWLVDAPAGTVLNLNVPDRAPDRVAGLRRATLAPFGQVQMAVGESGEDFVRMTIEQNADRVAGSDIDLLAEGYATLTAVQPLGEAGDLTVPGDAGRTGVPEGIVRPRTPADEAARRP</sequence>
<dbReference type="InterPro" id="IPR036523">
    <property type="entry name" value="SurE-like_sf"/>
</dbReference>
<comment type="caution">
    <text evidence="10">The sequence shown here is derived from an EMBL/GenBank/DDBJ whole genome shotgun (WGS) entry which is preliminary data.</text>
</comment>
<reference evidence="10" key="1">
    <citation type="submission" date="2021-03" db="EMBL/GenBank/DDBJ databases">
        <title>Whole genome shotgun sequence of Actinoplanes auranticolor NBRC 12245.</title>
        <authorList>
            <person name="Komaki H."/>
            <person name="Tamura T."/>
        </authorList>
    </citation>
    <scope>NUCLEOTIDE SEQUENCE</scope>
    <source>
        <strain evidence="10">NBRC 12245</strain>
    </source>
</reference>
<keyword evidence="11" id="KW-1185">Reference proteome</keyword>
<proteinExistence type="inferred from homology"/>
<accession>A0A919VPL2</accession>
<evidence type="ECO:0000256" key="7">
    <source>
        <dbReference type="ARBA" id="ARBA00022801"/>
    </source>
</evidence>
<protein>
    <recommendedName>
        <fullName evidence="3">5'-nucleotidase</fullName>
        <ecNumber evidence="3">3.1.3.5</ecNumber>
    </recommendedName>
</protein>
<keyword evidence="6" id="KW-0547">Nucleotide-binding</keyword>
<evidence type="ECO:0000313" key="11">
    <source>
        <dbReference type="Proteomes" id="UP000681340"/>
    </source>
</evidence>
<dbReference type="PANTHER" id="PTHR30457:SF12">
    <property type="entry name" value="5'_3'-NUCLEOTIDASE SURE"/>
    <property type="match status" value="1"/>
</dbReference>
<dbReference type="Pfam" id="PF01975">
    <property type="entry name" value="SurE"/>
    <property type="match status" value="1"/>
</dbReference>
<comment type="similarity">
    <text evidence="2">Belongs to the SurE nucleotidase family.</text>
</comment>
<dbReference type="InterPro" id="IPR030048">
    <property type="entry name" value="SurE"/>
</dbReference>
<dbReference type="GO" id="GO:0004309">
    <property type="term" value="F:exopolyphosphatase activity"/>
    <property type="evidence" value="ECO:0007669"/>
    <property type="project" value="TreeGrafter"/>
</dbReference>
<evidence type="ECO:0000256" key="3">
    <source>
        <dbReference type="ARBA" id="ARBA00012643"/>
    </source>
</evidence>
<dbReference type="RefSeq" id="WP_212987005.1">
    <property type="nucleotide sequence ID" value="NZ_BAABEA010000008.1"/>
</dbReference>
<feature type="compositionally biased region" description="Basic and acidic residues" evidence="8">
    <location>
        <begin position="288"/>
        <end position="297"/>
    </location>
</feature>
<dbReference type="InterPro" id="IPR002828">
    <property type="entry name" value="SurE-like_Pase/nucleotidase"/>
</dbReference>
<dbReference type="GO" id="GO:0000166">
    <property type="term" value="F:nucleotide binding"/>
    <property type="evidence" value="ECO:0007669"/>
    <property type="project" value="UniProtKB-KW"/>
</dbReference>
<dbReference type="Proteomes" id="UP000681340">
    <property type="component" value="Unassembled WGS sequence"/>
</dbReference>
<keyword evidence="4" id="KW-0963">Cytoplasm</keyword>
<evidence type="ECO:0000256" key="4">
    <source>
        <dbReference type="ARBA" id="ARBA00022490"/>
    </source>
</evidence>
<evidence type="ECO:0000259" key="9">
    <source>
        <dbReference type="Pfam" id="PF01975"/>
    </source>
</evidence>
<evidence type="ECO:0000256" key="1">
    <source>
        <dbReference type="ARBA" id="ARBA00000815"/>
    </source>
</evidence>
<keyword evidence="5" id="KW-0479">Metal-binding</keyword>
<dbReference type="AlphaFoldDB" id="A0A919VPL2"/>
<dbReference type="GO" id="GO:0008254">
    <property type="term" value="F:3'-nucleotidase activity"/>
    <property type="evidence" value="ECO:0007669"/>
    <property type="project" value="TreeGrafter"/>
</dbReference>
<name>A0A919VPL2_9ACTN</name>
<dbReference type="EC" id="3.1.3.5" evidence="3"/>
<dbReference type="GO" id="GO:0008253">
    <property type="term" value="F:5'-nucleotidase activity"/>
    <property type="evidence" value="ECO:0007669"/>
    <property type="project" value="UniProtKB-EC"/>
</dbReference>
<keyword evidence="7" id="KW-0378">Hydrolase</keyword>
<feature type="domain" description="Survival protein SurE-like phosphatase/nucleotidase" evidence="9">
    <location>
        <begin position="9"/>
        <end position="211"/>
    </location>
</feature>
<dbReference type="PANTHER" id="PTHR30457">
    <property type="entry name" value="5'-NUCLEOTIDASE SURE"/>
    <property type="match status" value="1"/>
</dbReference>
<organism evidence="10 11">
    <name type="scientific">Actinoplanes auranticolor</name>
    <dbReference type="NCBI Taxonomy" id="47988"/>
    <lineage>
        <taxon>Bacteria</taxon>
        <taxon>Bacillati</taxon>
        <taxon>Actinomycetota</taxon>
        <taxon>Actinomycetes</taxon>
        <taxon>Micromonosporales</taxon>
        <taxon>Micromonosporaceae</taxon>
        <taxon>Actinoplanes</taxon>
    </lineage>
</organism>
<evidence type="ECO:0000256" key="5">
    <source>
        <dbReference type="ARBA" id="ARBA00022723"/>
    </source>
</evidence>
<evidence type="ECO:0000256" key="2">
    <source>
        <dbReference type="ARBA" id="ARBA00011062"/>
    </source>
</evidence>